<dbReference type="InterPro" id="IPR051122">
    <property type="entry name" value="SDR_DHRS6-like"/>
</dbReference>
<evidence type="ECO:0000313" key="4">
    <source>
        <dbReference type="EMBL" id="CAB4954351.1"/>
    </source>
</evidence>
<keyword evidence="2" id="KW-0560">Oxidoreductase</keyword>
<gene>
    <name evidence="4" type="ORF">UFOPK3773_01592</name>
</gene>
<dbReference type="GO" id="GO:0016491">
    <property type="term" value="F:oxidoreductase activity"/>
    <property type="evidence" value="ECO:0007669"/>
    <property type="project" value="UniProtKB-KW"/>
</dbReference>
<dbReference type="Gene3D" id="3.40.50.720">
    <property type="entry name" value="NAD(P)-binding Rossmann-like Domain"/>
    <property type="match status" value="1"/>
</dbReference>
<reference evidence="4" key="1">
    <citation type="submission" date="2020-05" db="EMBL/GenBank/DDBJ databases">
        <authorList>
            <person name="Chiriac C."/>
            <person name="Salcher M."/>
            <person name="Ghai R."/>
            <person name="Kavagutti S V."/>
        </authorList>
    </citation>
    <scope>NUCLEOTIDE SEQUENCE</scope>
</reference>
<dbReference type="PRINTS" id="PR00081">
    <property type="entry name" value="GDHRDH"/>
</dbReference>
<evidence type="ECO:0000259" key="3">
    <source>
        <dbReference type="SMART" id="SM00822"/>
    </source>
</evidence>
<dbReference type="InterPro" id="IPR002347">
    <property type="entry name" value="SDR_fam"/>
</dbReference>
<dbReference type="PANTHER" id="PTHR43477">
    <property type="entry name" value="DIHYDROANTICAPSIN 7-DEHYDROGENASE"/>
    <property type="match status" value="1"/>
</dbReference>
<dbReference type="InterPro" id="IPR036291">
    <property type="entry name" value="NAD(P)-bd_dom_sf"/>
</dbReference>
<comment type="similarity">
    <text evidence="1">Belongs to the short-chain dehydrogenases/reductases (SDR) family.</text>
</comment>
<evidence type="ECO:0000256" key="2">
    <source>
        <dbReference type="ARBA" id="ARBA00023002"/>
    </source>
</evidence>
<sequence>MSVVVAGGTRGIGLELAESLTERGETVVLGYGSDHDSAQAAAARLVAAGREPLVVQSDMATPEGSRALARVAAEVGEPVRVVVHCSVQVVPGALVDLALDDLDRTLAVNGTSLLWLTRAMVPLMQRGSSLLYLTSRGSTVVVGGYGTVGPAKAYAEALMRYLAVELAPQGIRVNALAPGTQDTQALRAVFGDRTDEIIEAQRAKNPSGRLVTPDDYCGVARMLVGPESTMVTGQTVFVYGGANLMG</sequence>
<dbReference type="Pfam" id="PF13561">
    <property type="entry name" value="adh_short_C2"/>
    <property type="match status" value="1"/>
</dbReference>
<feature type="domain" description="Ketoreductase" evidence="3">
    <location>
        <begin position="1"/>
        <end position="179"/>
    </location>
</feature>
<protein>
    <submittedName>
        <fullName evidence="4">Unannotated protein</fullName>
    </submittedName>
</protein>
<dbReference type="AlphaFoldDB" id="A0A6J7KG15"/>
<proteinExistence type="inferred from homology"/>
<dbReference type="InterPro" id="IPR057326">
    <property type="entry name" value="KR_dom"/>
</dbReference>
<accession>A0A6J7KG15</accession>
<dbReference type="SUPFAM" id="SSF51735">
    <property type="entry name" value="NAD(P)-binding Rossmann-fold domains"/>
    <property type="match status" value="1"/>
</dbReference>
<dbReference type="SMART" id="SM00822">
    <property type="entry name" value="PKS_KR"/>
    <property type="match status" value="1"/>
</dbReference>
<name>A0A6J7KG15_9ZZZZ</name>
<dbReference type="PANTHER" id="PTHR43477:SF1">
    <property type="entry name" value="DIHYDROANTICAPSIN 7-DEHYDROGENASE"/>
    <property type="match status" value="1"/>
</dbReference>
<dbReference type="EMBL" id="CAFBNF010000201">
    <property type="protein sequence ID" value="CAB4954351.1"/>
    <property type="molecule type" value="Genomic_DNA"/>
</dbReference>
<evidence type="ECO:0000256" key="1">
    <source>
        <dbReference type="ARBA" id="ARBA00006484"/>
    </source>
</evidence>
<organism evidence="4">
    <name type="scientific">freshwater metagenome</name>
    <dbReference type="NCBI Taxonomy" id="449393"/>
    <lineage>
        <taxon>unclassified sequences</taxon>
        <taxon>metagenomes</taxon>
        <taxon>ecological metagenomes</taxon>
    </lineage>
</organism>